<feature type="region of interest" description="Disordered" evidence="2">
    <location>
        <begin position="1"/>
        <end position="32"/>
    </location>
</feature>
<evidence type="ECO:0000259" key="3">
    <source>
        <dbReference type="SMART" id="SM00867"/>
    </source>
</evidence>
<dbReference type="PANTHER" id="PTHR34406:SF1">
    <property type="entry name" value="PROTEIN YCEI"/>
    <property type="match status" value="1"/>
</dbReference>
<feature type="compositionally biased region" description="Basic residues" evidence="2">
    <location>
        <begin position="1"/>
        <end position="11"/>
    </location>
</feature>
<dbReference type="KEGG" id="sarm:DVA86_08620"/>
<dbReference type="RefSeq" id="WP_208877090.1">
    <property type="nucleotide sequence ID" value="NZ_CP031320.1"/>
</dbReference>
<dbReference type="AlphaFoldDB" id="A0A345XM37"/>
<dbReference type="InterPro" id="IPR036761">
    <property type="entry name" value="TTHA0802/YceI-like_sf"/>
</dbReference>
<dbReference type="PANTHER" id="PTHR34406">
    <property type="entry name" value="PROTEIN YCEI"/>
    <property type="match status" value="1"/>
</dbReference>
<keyword evidence="5" id="KW-1185">Reference proteome</keyword>
<protein>
    <submittedName>
        <fullName evidence="4">Polyisoprenoid-binding protein</fullName>
    </submittedName>
</protein>
<organism evidence="4 5">
    <name type="scientific">Streptomyces armeniacus</name>
    <dbReference type="NCBI Taxonomy" id="83291"/>
    <lineage>
        <taxon>Bacteria</taxon>
        <taxon>Bacillati</taxon>
        <taxon>Actinomycetota</taxon>
        <taxon>Actinomycetes</taxon>
        <taxon>Kitasatosporales</taxon>
        <taxon>Streptomycetaceae</taxon>
        <taxon>Streptomyces</taxon>
    </lineage>
</organism>
<accession>A0A345XM37</accession>
<sequence>MGLFTRRRRRNASLVPSSSLPEPPTVQAAGPRRQENLALSKLTGDWVFDPAHSSVGFAARHAMITRVRGIFTSFEGRIRLDGEHPEASTAEVVVDVSSVDTRVEQRDEHLRSADFFDAGLFPVMTFRSTQAVQVEEDVYRMTGALTIRDRTNPVTIDLLYSGSVIDAFGVERAGFDGSAIVNRSDWGLIWNARLETGGVLVGEKIKLEFDISAIRVS</sequence>
<comment type="similarity">
    <text evidence="1">Belongs to the UPF0312 family.</text>
</comment>
<evidence type="ECO:0000256" key="2">
    <source>
        <dbReference type="SAM" id="MobiDB-lite"/>
    </source>
</evidence>
<dbReference type="Proteomes" id="UP000254425">
    <property type="component" value="Chromosome"/>
</dbReference>
<proteinExistence type="inferred from homology"/>
<dbReference type="SUPFAM" id="SSF101874">
    <property type="entry name" value="YceI-like"/>
    <property type="match status" value="1"/>
</dbReference>
<dbReference type="InterPro" id="IPR007372">
    <property type="entry name" value="Lipid/polyisoprenoid-bd_YceI"/>
</dbReference>
<name>A0A345XM37_9ACTN</name>
<evidence type="ECO:0000313" key="4">
    <source>
        <dbReference type="EMBL" id="AXK32703.1"/>
    </source>
</evidence>
<dbReference type="Gene3D" id="2.40.128.110">
    <property type="entry name" value="Lipid/polyisoprenoid-binding, YceI-like"/>
    <property type="match status" value="1"/>
</dbReference>
<gene>
    <name evidence="4" type="ORF">DVA86_08620</name>
</gene>
<evidence type="ECO:0000256" key="1">
    <source>
        <dbReference type="ARBA" id="ARBA00008812"/>
    </source>
</evidence>
<evidence type="ECO:0000313" key="5">
    <source>
        <dbReference type="Proteomes" id="UP000254425"/>
    </source>
</evidence>
<dbReference type="SMART" id="SM00867">
    <property type="entry name" value="YceI"/>
    <property type="match status" value="1"/>
</dbReference>
<reference evidence="4 5" key="1">
    <citation type="submission" date="2018-07" db="EMBL/GenBank/DDBJ databases">
        <title>Draft genome of the type strain Streptomyces armeniacus ATCC 15676.</title>
        <authorList>
            <person name="Labana P."/>
            <person name="Gosse J.T."/>
            <person name="Boddy C.N."/>
        </authorList>
    </citation>
    <scope>NUCLEOTIDE SEQUENCE [LARGE SCALE GENOMIC DNA]</scope>
    <source>
        <strain evidence="4 5">ATCC 15676</strain>
    </source>
</reference>
<dbReference type="EMBL" id="CP031320">
    <property type="protein sequence ID" value="AXK32703.1"/>
    <property type="molecule type" value="Genomic_DNA"/>
</dbReference>
<dbReference type="Pfam" id="PF04264">
    <property type="entry name" value="YceI"/>
    <property type="match status" value="1"/>
</dbReference>
<feature type="domain" description="Lipid/polyisoprenoid-binding YceI-like" evidence="3">
    <location>
        <begin position="45"/>
        <end position="214"/>
    </location>
</feature>